<dbReference type="Gene3D" id="3.40.50.2300">
    <property type="match status" value="2"/>
</dbReference>
<gene>
    <name evidence="5" type="ORF">DPM19_29325</name>
</gene>
<name>A0A365GY00_9ACTN</name>
<reference evidence="5 6" key="1">
    <citation type="submission" date="2018-06" db="EMBL/GenBank/DDBJ databases">
        <title>Actinomadura craniellae sp. nov. isolated from marine sponge Craniella sp.</title>
        <authorList>
            <person name="Li L."/>
            <person name="Xu Q.H."/>
            <person name="Lin H.W."/>
            <person name="Lu Y.H."/>
        </authorList>
    </citation>
    <scope>NUCLEOTIDE SEQUENCE [LARGE SCALE GENOMIC DNA]</scope>
    <source>
        <strain evidence="5 6">LHW63021</strain>
    </source>
</reference>
<keyword evidence="6" id="KW-1185">Reference proteome</keyword>
<protein>
    <submittedName>
        <fullName evidence="5">Branched-chain amino acid ABC transporter substrate-binding protein</fullName>
    </submittedName>
</protein>
<evidence type="ECO:0000259" key="4">
    <source>
        <dbReference type="Pfam" id="PF13458"/>
    </source>
</evidence>
<accession>A0A365GY00</accession>
<dbReference type="Pfam" id="PF13458">
    <property type="entry name" value="Peripla_BP_6"/>
    <property type="match status" value="1"/>
</dbReference>
<evidence type="ECO:0000256" key="3">
    <source>
        <dbReference type="SAM" id="SignalP"/>
    </source>
</evidence>
<dbReference type="EMBL" id="QLYX01000017">
    <property type="protein sequence ID" value="RAY11715.1"/>
    <property type="molecule type" value="Genomic_DNA"/>
</dbReference>
<feature type="domain" description="Leucine-binding protein" evidence="4">
    <location>
        <begin position="52"/>
        <end position="394"/>
    </location>
</feature>
<comment type="caution">
    <text evidence="5">The sequence shown here is derived from an EMBL/GenBank/DDBJ whole genome shotgun (WGS) entry which is preliminary data.</text>
</comment>
<keyword evidence="2 3" id="KW-0732">Signal</keyword>
<feature type="chain" id="PRO_5017007570" evidence="3">
    <location>
        <begin position="33"/>
        <end position="426"/>
    </location>
</feature>
<evidence type="ECO:0000313" key="5">
    <source>
        <dbReference type="EMBL" id="RAY11715.1"/>
    </source>
</evidence>
<evidence type="ECO:0000256" key="2">
    <source>
        <dbReference type="ARBA" id="ARBA00022729"/>
    </source>
</evidence>
<comment type="similarity">
    <text evidence="1">Belongs to the leucine-binding protein family.</text>
</comment>
<sequence>MVRRGRRTGAGAVLAALALVLTGCGNAGNAAAAPGVSDEPCPRSAHKDRGCIYLGVLTDRSAGPFRELALKAVESQRAFWKRVNEQGGIGGRDIDVTTYVRDNKYDPAVQRRVYQEIQGKVLAIAQTLGTPTTNAILPYLRADRMLAVPASFTSAWNFEDFIVYSGANYCFDAMNSVDYAVDQYKIKSVLVVHYAGDYGADAAAGIKIAAAGRKLQFARLETPAGPERQKAAVDAVLRIKPDLVYLGTGPAEVGAIVGQTTARGYRGRFIGSGPSWDKALLATSAGPALKARYEQSTTFKPFHTDSPGHQALRQALGPVEPSDSYIAGWALSYPLKAALQRAAADGNLTRDGLFRAVKQLTSVDYEGVLPSGAGNFSGDPDTAALRKSTIAAVDAAALTGVVVRREPFTGPTAEAYRFTAPCYRSL</sequence>
<proteinExistence type="inferred from homology"/>
<dbReference type="PANTHER" id="PTHR47235">
    <property type="entry name" value="BLR6548 PROTEIN"/>
    <property type="match status" value="1"/>
</dbReference>
<dbReference type="RefSeq" id="WP_111871293.1">
    <property type="nucleotide sequence ID" value="NZ_QLYX01000017.1"/>
</dbReference>
<feature type="signal peptide" evidence="3">
    <location>
        <begin position="1"/>
        <end position="32"/>
    </location>
</feature>
<dbReference type="OrthoDB" id="4501457at2"/>
<dbReference type="InterPro" id="IPR028082">
    <property type="entry name" value="Peripla_BP_I"/>
</dbReference>
<evidence type="ECO:0000313" key="6">
    <source>
        <dbReference type="Proteomes" id="UP000251891"/>
    </source>
</evidence>
<dbReference type="Proteomes" id="UP000251891">
    <property type="component" value="Unassembled WGS sequence"/>
</dbReference>
<dbReference type="SUPFAM" id="SSF53822">
    <property type="entry name" value="Periplasmic binding protein-like I"/>
    <property type="match status" value="1"/>
</dbReference>
<dbReference type="InterPro" id="IPR028081">
    <property type="entry name" value="Leu-bd"/>
</dbReference>
<organism evidence="5 6">
    <name type="scientific">Actinomadura craniellae</name>
    <dbReference type="NCBI Taxonomy" id="2231787"/>
    <lineage>
        <taxon>Bacteria</taxon>
        <taxon>Bacillati</taxon>
        <taxon>Actinomycetota</taxon>
        <taxon>Actinomycetes</taxon>
        <taxon>Streptosporangiales</taxon>
        <taxon>Thermomonosporaceae</taxon>
        <taxon>Actinomadura</taxon>
    </lineage>
</organism>
<dbReference type="PROSITE" id="PS51257">
    <property type="entry name" value="PROKAR_LIPOPROTEIN"/>
    <property type="match status" value="1"/>
</dbReference>
<evidence type="ECO:0000256" key="1">
    <source>
        <dbReference type="ARBA" id="ARBA00010062"/>
    </source>
</evidence>
<dbReference type="PANTHER" id="PTHR47235:SF1">
    <property type="entry name" value="BLR6548 PROTEIN"/>
    <property type="match status" value="1"/>
</dbReference>
<dbReference type="AlphaFoldDB" id="A0A365GY00"/>